<comment type="caution">
    <text evidence="3">The sequence shown here is derived from an EMBL/GenBank/DDBJ whole genome shotgun (WGS) entry which is preliminary data.</text>
</comment>
<proteinExistence type="inferred from homology"/>
<dbReference type="GO" id="GO:0008299">
    <property type="term" value="P:isoprenoid biosynthetic process"/>
    <property type="evidence" value="ECO:0007669"/>
    <property type="project" value="UniProtKB-ARBA"/>
</dbReference>
<comment type="cofactor">
    <cofactor evidence="2">
        <name>Mg(2+)</name>
        <dbReference type="ChEBI" id="CHEBI:18420"/>
    </cofactor>
</comment>
<organism evidence="3 4">
    <name type="scientific">Adineta steineri</name>
    <dbReference type="NCBI Taxonomy" id="433720"/>
    <lineage>
        <taxon>Eukaryota</taxon>
        <taxon>Metazoa</taxon>
        <taxon>Spiralia</taxon>
        <taxon>Gnathifera</taxon>
        <taxon>Rotifera</taxon>
        <taxon>Eurotatoria</taxon>
        <taxon>Bdelloidea</taxon>
        <taxon>Adinetida</taxon>
        <taxon>Adinetidae</taxon>
        <taxon>Adineta</taxon>
    </lineage>
</organism>
<name>A0A813VVV8_9BILA</name>
<evidence type="ECO:0000313" key="3">
    <source>
        <dbReference type="EMBL" id="CAF0843429.1"/>
    </source>
</evidence>
<dbReference type="AlphaFoldDB" id="A0A813VVV8"/>
<dbReference type="EC" id="4.2.3.-" evidence="2"/>
<dbReference type="EMBL" id="CAJNOG010000049">
    <property type="protein sequence ID" value="CAF0843429.1"/>
    <property type="molecule type" value="Genomic_DNA"/>
</dbReference>
<keyword evidence="2" id="KW-0479">Metal-binding</keyword>
<evidence type="ECO:0000313" key="4">
    <source>
        <dbReference type="Proteomes" id="UP000663845"/>
    </source>
</evidence>
<dbReference type="PANTHER" id="PTHR35201:SF4">
    <property type="entry name" value="BETA-PINACENE SYNTHASE-RELATED"/>
    <property type="match status" value="1"/>
</dbReference>
<keyword evidence="2" id="KW-0456">Lyase</keyword>
<dbReference type="GO" id="GO:0010333">
    <property type="term" value="F:terpene synthase activity"/>
    <property type="evidence" value="ECO:0007669"/>
    <property type="project" value="InterPro"/>
</dbReference>
<dbReference type="Proteomes" id="UP000663845">
    <property type="component" value="Unassembled WGS sequence"/>
</dbReference>
<reference evidence="3" key="1">
    <citation type="submission" date="2021-02" db="EMBL/GenBank/DDBJ databases">
        <authorList>
            <person name="Nowell W R."/>
        </authorList>
    </citation>
    <scope>NUCLEOTIDE SEQUENCE</scope>
</reference>
<dbReference type="Pfam" id="PF19086">
    <property type="entry name" value="Terpene_syn_C_2"/>
    <property type="match status" value="2"/>
</dbReference>
<protein>
    <recommendedName>
        <fullName evidence="2">Terpene synthase</fullName>
        <ecNumber evidence="2">4.2.3.-</ecNumber>
    </recommendedName>
</protein>
<comment type="similarity">
    <text evidence="1 2">Belongs to the terpene synthase family.</text>
</comment>
<accession>A0A813VVV8</accession>
<dbReference type="InterPro" id="IPR034686">
    <property type="entry name" value="Terpene_cyclase-like_2"/>
</dbReference>
<dbReference type="PANTHER" id="PTHR35201">
    <property type="entry name" value="TERPENE SYNTHASE"/>
    <property type="match status" value="1"/>
</dbReference>
<sequence>MTAQNMDTIILPDLISTCPFKLECNQEYEIVSAETDAWLNSYGISNSESMTKYNRFWALAYPHASRTTLRNTSDAMTLMFMIDDLFDTSYGKGISDKTKQQLFKNIVDCFQPAGSFKPLTPFTTALHDWWQRMLDSTTPHFQEHFLNAYRIGVETVLSVLADKKTGQSVPDLETYIRIRRKTSFGDAGLAFIEYIFDIVLPDECWSNEALQHLSDCVTDVAAFANLSTLFLDKIIYLSHIEYIQSGMTAHDTGTIILPDLISTCPFKLECNLEYEIVSAETNAWLTAYGILYSESMTKYNLYWALIYPHANRTRLGNTCDAFTLFFLIDDLLDTSYGKGISDKTKQQLLKNTLDCFQPTGSFKPLTSFAEALRDWWQRMRYSATPHFQERFINSYRIGLETILSLLADKKTCQSVPNLGTYIRIRRKTSFGDVGLAFIEYIFDIILPDECWSNEALQHLMNCVIDISAFANDIYSFNVEQIHDQYNLITVLMHDDSSLTIQQAMDRAGQMIIDRYNDFERIRREIPSWGKEIDAQVEKYINEATCIVSGNLHWRFEIPKYFGIQTEEVKRARCIKLLSPKTALRGSMIDRKNKEKI</sequence>
<dbReference type="GO" id="GO:0046872">
    <property type="term" value="F:metal ion binding"/>
    <property type="evidence" value="ECO:0007669"/>
    <property type="project" value="UniProtKB-KW"/>
</dbReference>
<dbReference type="Gene3D" id="1.10.600.10">
    <property type="entry name" value="Farnesyl Diphosphate Synthase"/>
    <property type="match status" value="2"/>
</dbReference>
<evidence type="ECO:0000256" key="1">
    <source>
        <dbReference type="ARBA" id="ARBA00006333"/>
    </source>
</evidence>
<dbReference type="SUPFAM" id="SSF48576">
    <property type="entry name" value="Terpenoid synthases"/>
    <property type="match status" value="2"/>
</dbReference>
<dbReference type="InterPro" id="IPR008949">
    <property type="entry name" value="Isoprenoid_synthase_dom_sf"/>
</dbReference>
<evidence type="ECO:0000256" key="2">
    <source>
        <dbReference type="RuleBase" id="RU366034"/>
    </source>
</evidence>
<gene>
    <name evidence="3" type="ORF">JYZ213_LOCUS7489</name>
</gene>
<keyword evidence="2" id="KW-0460">Magnesium</keyword>